<sequence length="2199" mass="250034">MKTPEIHGKLSSCMQKENMTVLRNTAGGMKERVQFAQQRDDILPMTQNQMVSYASNAQQMYQKMSLFFQYNSKEDQGEAQDAADSVTEGIGAIPSSLSELCFQMQQRIQTCPVLSPSPEDQEALELVMASELGLIWQDLRVSKPDPTLTWSENQALRHKTFAEVLRLCEQLYLSYLHLQHSLRRRAVFTDAANRSRLAAQMASDCTSVLNVHSIRRDIIAGIKAERKASRTAGKPKSREEHRRPMSDASTVSDRLKLRPPKGKTWQLSKQHRDFIQKDIAEIKEKIGVINLEHVYDLMPHRPEKTVDFNRSGTEKTSPDEDVPLVPTEDEVYNVSDGFFTRLKGCKSMPDLSRETLLDELEMDAPPPRPQSPLVLMVISKPVVQEQTLSMADDLNRLLQDDSSLDNTDPDVDIPPLIKARSYKSSAKLQRLQAVLQSLREKRERLTQSRVPLKKPEHPQAEVVSVPVSSHGTARLAAARVSDRVTPKKININMFPPVYNDVNREIEASSVQWMDRNLFTGAEIKEVCKELSKGLMQQYLSFEEDPMIEPYMSQAKLNRLKKNPNQLINSALKNSISSKKRADAPMDLKKPSDVTSRAYTTWFQWWKSHLSLDDFLKYLTTQELDYLAVVFQLLDNETKKDSEEDKRKALQQQRDEKKRARTKKMEALKRMKQEYVMGVWNVNSVLLGGLWKDPVLEEENSPDEEEAPAGTQNLVVQEQRDVQVDSDQLKPRLERIWTVLCLPDGLRLDMAIKYSSHAYRDQLEKAIVAWEQAARLIQQREMVLSKLEVFEWEASDPNRFFHPGYNGTSSARLNESKQREEMNTQLASLERDLTKIISDISHCFRDTVTYNGRPYQEKMRWDRTEMLYWLQQERRVQSLERVVTRKGLLPTRLPPLELAHAHPTPQTYSPKDQILYQKFVQAACPIVRLPGRMEERARSLLLRSRSSLEADIKANYLMDHMISDGVLTADEEERVRNKSTRKEQAAALLEVLLRKDNRAYISFYNALVRESYGDLASLLHPALPQVSPEGEKSFSDGGTALVQVMLSEGGVPQRPVVFVSRPSLLNQVRAKLYLLQTGPGWVTVYGMAGSGKSVLAAEAVRDHALITECFPDGVQWVSVGQERSDLLERMQSLCFRLEQSQSPETCHRPPCSLEEAKERLRFLMLRRYPRSLLILDDVWDSSVLKTFDIQCRVLLTTRDRSLVDSVSGKRHEVAVESGLDEDKALEVLALFVSMKPQRLPEQARSIVKECKGSPLVVSLIGALLREFPDRWDYYLRQLQRKQFKRIRKSSSYDYEALDQAMDASIQVLAEEHRQLYSDLTVLEKDVKVPAKVLSVLWDLELEEVEDVLQEFVNKSLLFRDCNQRPYLYYLHDLQLDFLSELNRTRLAELHTKVVRQYQKYYKTESPVSGDVESLYWLRFLTYHMAKAGLSKELYSLMFSLNWVRTKAQLMGPAHLINDYVEYAAKLDEELYHSVGAVGVVNGEVRGQFQEFLSLNGHQLEQRPFPDVVQLALSQPDSSEVYRQARMQAQQRAQKGALYLDWVNKKSLESLSRLVLQPHQDVVYFACFSHDGSKIASCGESKTLRVFKSSSGEKLLEIQAGDEEVLCCAFSPDGRLIATCSSNRKIKVWNAERGTLMRAFDEEYDEQINHCQFTNTRHRLLLATCSNDMFMNTKLWNLNKPSSQNTMFGHTDAVNHCCFSPDDKYLATSSSDGTLKMFEVTSANEWKSIAVSDHFSETDQETGVMVTCSTWSADGTRIICAAKNAVFVFDVASADLVCEIRTSRLSTVQFCHACPSSQLLAIALSHYAVELWDFESNKKMADCSGHLSWVRCVQFSPDGSQLLSCSDDQTIRLWETKKVHTSSAVSLKRDSDALFTNGDITMVTADKRNCLQVLSGHTGSVVFESEKQESRIRCTCICRQPAVVALGRKDGVVKVLEVPSGETLATLSGHTKTVFHCQFTEDGQQLITSSEDTTIRVWKWQTGECLVLKGHTESVRRFSLLPSSSSSPALLSWSFDGTIKVWNMDTGEKQQDITGHHGAILACDVSPDGRRFATTSADMTAKVWSCESWELVLTLNGHKECVRSCRFSGDNRRLATGDDNGEIRLWNMLDGSLLKVCCRGNKDAMDSQHGGWVTDLHFSPDSKVLVSTGGYIKWWNVEKGEALQTFYTTGANLKRVHVSPDFSTFVTIDNIGILYILKKVE</sequence>
<gene>
    <name evidence="13" type="ORF">AALO_G00223290</name>
</gene>
<dbReference type="SUPFAM" id="SSF47986">
    <property type="entry name" value="DEATH domain"/>
    <property type="match status" value="1"/>
</dbReference>
<comment type="subcellular location">
    <subcellularLocation>
        <location evidence="1">Cytoplasm</location>
    </subcellularLocation>
</comment>
<protein>
    <recommendedName>
        <fullName evidence="8">Apoptotic protease-activating factor 1</fullName>
    </recommendedName>
</protein>
<comment type="caution">
    <text evidence="13">The sequence shown here is derived from an EMBL/GenBank/DDBJ whole genome shotgun (WGS) entry which is preliminary data.</text>
</comment>
<dbReference type="FunFam" id="3.40.50.300:FF:000502">
    <property type="entry name" value="Apoptotic protease-activating factor 1"/>
    <property type="match status" value="1"/>
</dbReference>
<dbReference type="PANTHER" id="PTHR22845">
    <property type="entry name" value="APOPTOTIC PROTEASE-ACTIVATING FACTOR 1"/>
    <property type="match status" value="1"/>
</dbReference>
<evidence type="ECO:0000256" key="6">
    <source>
        <dbReference type="ARBA" id="ARBA00022741"/>
    </source>
</evidence>
<evidence type="ECO:0000256" key="4">
    <source>
        <dbReference type="ARBA" id="ARBA00022703"/>
    </source>
</evidence>
<dbReference type="FunFam" id="1.10.533.10:FF:000081">
    <property type="entry name" value="Apoptotic protease-activating factor 1"/>
    <property type="match status" value="1"/>
</dbReference>
<evidence type="ECO:0000256" key="10">
    <source>
        <dbReference type="SAM" id="Coils"/>
    </source>
</evidence>
<dbReference type="Pfam" id="PF17908">
    <property type="entry name" value="APAF1_C"/>
    <property type="match status" value="1"/>
</dbReference>
<dbReference type="InterPro" id="IPR036388">
    <property type="entry name" value="WH-like_DNA-bd_sf"/>
</dbReference>
<keyword evidence="3 9" id="KW-0853">WD repeat</keyword>
<dbReference type="InterPro" id="IPR001315">
    <property type="entry name" value="CARD"/>
</dbReference>
<feature type="region of interest" description="Disordered" evidence="11">
    <location>
        <begin position="225"/>
        <end position="263"/>
    </location>
</feature>
<dbReference type="Pfam" id="PF21296">
    <property type="entry name" value="WHD_APAF1"/>
    <property type="match status" value="1"/>
</dbReference>
<dbReference type="GO" id="GO:0005524">
    <property type="term" value="F:ATP binding"/>
    <property type="evidence" value="ECO:0007669"/>
    <property type="project" value="UniProtKB-KW"/>
</dbReference>
<dbReference type="Gene3D" id="1.10.8.430">
    <property type="entry name" value="Helical domain of apoptotic protease-activating factors"/>
    <property type="match status" value="1"/>
</dbReference>
<feature type="repeat" description="WD" evidence="9">
    <location>
        <begin position="1945"/>
        <end position="1986"/>
    </location>
</feature>
<feature type="repeat" description="WD" evidence="9">
    <location>
        <begin position="1821"/>
        <end position="1862"/>
    </location>
</feature>
<feature type="domain" description="CARD" evidence="12">
    <location>
        <begin position="932"/>
        <end position="1021"/>
    </location>
</feature>
<evidence type="ECO:0000256" key="5">
    <source>
        <dbReference type="ARBA" id="ARBA00022737"/>
    </source>
</evidence>
<feature type="coiled-coil region" evidence="10">
    <location>
        <begin position="811"/>
        <end position="838"/>
    </location>
</feature>
<keyword evidence="2" id="KW-0963">Cytoplasm</keyword>
<keyword evidence="4" id="KW-0053">Apoptosis</keyword>
<keyword evidence="5" id="KW-0677">Repeat</keyword>
<dbReference type="Pfam" id="PF00400">
    <property type="entry name" value="WD40"/>
    <property type="match status" value="9"/>
</dbReference>
<dbReference type="Gene3D" id="3.40.50.300">
    <property type="entry name" value="P-loop containing nucleotide triphosphate hydrolases"/>
    <property type="match status" value="1"/>
</dbReference>
<dbReference type="FunFam" id="2.130.10.10:FF:000135">
    <property type="entry name" value="Apoptotic protease-activating factor 1"/>
    <property type="match status" value="1"/>
</dbReference>
<dbReference type="PROSITE" id="PS50294">
    <property type="entry name" value="WD_REPEATS_REGION"/>
    <property type="match status" value="7"/>
</dbReference>
<dbReference type="PROSITE" id="PS50082">
    <property type="entry name" value="WD_REPEATS_2"/>
    <property type="match status" value="7"/>
</dbReference>
<dbReference type="Pfam" id="PF00931">
    <property type="entry name" value="NB-ARC"/>
    <property type="match status" value="1"/>
</dbReference>
<evidence type="ECO:0000256" key="7">
    <source>
        <dbReference type="ARBA" id="ARBA00022840"/>
    </source>
</evidence>
<feature type="compositionally biased region" description="Basic and acidic residues" evidence="11">
    <location>
        <begin position="236"/>
        <end position="245"/>
    </location>
</feature>
<dbReference type="GO" id="GO:0042981">
    <property type="term" value="P:regulation of apoptotic process"/>
    <property type="evidence" value="ECO:0007669"/>
    <property type="project" value="InterPro"/>
</dbReference>
<dbReference type="Gene3D" id="1.10.10.10">
    <property type="entry name" value="Winged helix-like DNA-binding domain superfamily/Winged helix DNA-binding domain"/>
    <property type="match status" value="1"/>
</dbReference>
<proteinExistence type="predicted"/>
<dbReference type="GO" id="GO:0006915">
    <property type="term" value="P:apoptotic process"/>
    <property type="evidence" value="ECO:0007669"/>
    <property type="project" value="UniProtKB-KW"/>
</dbReference>
<keyword evidence="6" id="KW-0547">Nucleotide-binding</keyword>
<dbReference type="CDD" id="cd00200">
    <property type="entry name" value="WD40"/>
    <property type="match status" value="2"/>
</dbReference>
<dbReference type="GO" id="GO:0005829">
    <property type="term" value="C:cytosol"/>
    <property type="evidence" value="ECO:0007669"/>
    <property type="project" value="UniProtKB-ARBA"/>
</dbReference>
<keyword evidence="10" id="KW-0175">Coiled coil</keyword>
<dbReference type="Gene3D" id="2.130.10.10">
    <property type="entry name" value="YVTN repeat-like/Quinoprotein amine dehydrogenase"/>
    <property type="match status" value="2"/>
</dbReference>
<evidence type="ECO:0000313" key="14">
    <source>
        <dbReference type="Proteomes" id="UP000823561"/>
    </source>
</evidence>
<keyword evidence="7" id="KW-0067">ATP-binding</keyword>
<organism evidence="13 14">
    <name type="scientific">Alosa alosa</name>
    <name type="common">allis shad</name>
    <dbReference type="NCBI Taxonomy" id="278164"/>
    <lineage>
        <taxon>Eukaryota</taxon>
        <taxon>Metazoa</taxon>
        <taxon>Chordata</taxon>
        <taxon>Craniata</taxon>
        <taxon>Vertebrata</taxon>
        <taxon>Euteleostomi</taxon>
        <taxon>Actinopterygii</taxon>
        <taxon>Neopterygii</taxon>
        <taxon>Teleostei</taxon>
        <taxon>Clupei</taxon>
        <taxon>Clupeiformes</taxon>
        <taxon>Clupeoidei</taxon>
        <taxon>Clupeidae</taxon>
        <taxon>Alosa</taxon>
    </lineage>
</organism>
<feature type="repeat" description="WD" evidence="9">
    <location>
        <begin position="1596"/>
        <end position="1637"/>
    </location>
</feature>
<evidence type="ECO:0000313" key="13">
    <source>
        <dbReference type="EMBL" id="KAG5267579.1"/>
    </source>
</evidence>
<dbReference type="PANTHER" id="PTHR22845:SF5">
    <property type="entry name" value="APOPTOTIC PROTEASE-ACTIVATING FACTOR 1"/>
    <property type="match status" value="1"/>
</dbReference>
<dbReference type="EMBL" id="JADWDJ010000017">
    <property type="protein sequence ID" value="KAG5267579.1"/>
    <property type="molecule type" value="Genomic_DNA"/>
</dbReference>
<dbReference type="InterPro" id="IPR041452">
    <property type="entry name" value="APAF1_C"/>
</dbReference>
<dbReference type="InterPro" id="IPR019775">
    <property type="entry name" value="WD40_repeat_CS"/>
</dbReference>
<evidence type="ECO:0000256" key="1">
    <source>
        <dbReference type="ARBA" id="ARBA00004496"/>
    </source>
</evidence>
<dbReference type="InterPro" id="IPR042197">
    <property type="entry name" value="Apaf_helical"/>
</dbReference>
<evidence type="ECO:0000259" key="12">
    <source>
        <dbReference type="PROSITE" id="PS50209"/>
    </source>
</evidence>
<evidence type="ECO:0000256" key="3">
    <source>
        <dbReference type="ARBA" id="ARBA00022574"/>
    </source>
</evidence>
<name>A0AAV6FYR2_9TELE</name>
<dbReference type="FunFam" id="1.10.8.430:FF:000001">
    <property type="entry name" value="Apoptotic protease-activating factor 1"/>
    <property type="match status" value="1"/>
</dbReference>
<dbReference type="SMART" id="SM00320">
    <property type="entry name" value="WD40"/>
    <property type="match status" value="14"/>
</dbReference>
<dbReference type="FunFam" id="1.25.40.370:FF:000001">
    <property type="entry name" value="Apoptotic protease-activating factor 1"/>
    <property type="match status" value="1"/>
</dbReference>
<dbReference type="SUPFAM" id="SSF52540">
    <property type="entry name" value="P-loop containing nucleoside triphosphate hydrolases"/>
    <property type="match status" value="1"/>
</dbReference>
<dbReference type="Pfam" id="PF00619">
    <property type="entry name" value="CARD"/>
    <property type="match status" value="1"/>
</dbReference>
<evidence type="ECO:0000256" key="2">
    <source>
        <dbReference type="ARBA" id="ARBA00022490"/>
    </source>
</evidence>
<dbReference type="Gene3D" id="1.25.40.370">
    <property type="match status" value="1"/>
</dbReference>
<dbReference type="InterPro" id="IPR011029">
    <property type="entry name" value="DEATH-like_dom_sf"/>
</dbReference>
<evidence type="ECO:0000256" key="11">
    <source>
        <dbReference type="SAM" id="MobiDB-lite"/>
    </source>
</evidence>
<dbReference type="InterPro" id="IPR048975">
    <property type="entry name" value="WHD_APAF1"/>
</dbReference>
<dbReference type="PRINTS" id="PR00364">
    <property type="entry name" value="DISEASERSIST"/>
</dbReference>
<dbReference type="InterPro" id="IPR027417">
    <property type="entry name" value="P-loop_NTPase"/>
</dbReference>
<dbReference type="Gene3D" id="1.20.58.1520">
    <property type="match status" value="1"/>
</dbReference>
<dbReference type="PROSITE" id="PS50209">
    <property type="entry name" value="CARD"/>
    <property type="match status" value="1"/>
</dbReference>
<dbReference type="InterPro" id="IPR002182">
    <property type="entry name" value="NB-ARC"/>
</dbReference>
<feature type="repeat" description="WD" evidence="9">
    <location>
        <begin position="1986"/>
        <end position="2030"/>
    </location>
</feature>
<dbReference type="GO" id="GO:0043531">
    <property type="term" value="F:ADP binding"/>
    <property type="evidence" value="ECO:0007669"/>
    <property type="project" value="InterPro"/>
</dbReference>
<dbReference type="Proteomes" id="UP000823561">
    <property type="component" value="Chromosome 17"/>
</dbReference>
<dbReference type="InterPro" id="IPR036322">
    <property type="entry name" value="WD40_repeat_dom_sf"/>
</dbReference>
<dbReference type="SUPFAM" id="SSF50978">
    <property type="entry name" value="WD40 repeat-like"/>
    <property type="match status" value="2"/>
</dbReference>
<feature type="region of interest" description="Disordered" evidence="11">
    <location>
        <begin position="640"/>
        <end position="661"/>
    </location>
</feature>
<feature type="repeat" description="WD" evidence="9">
    <location>
        <begin position="1685"/>
        <end position="1726"/>
    </location>
</feature>
<dbReference type="SMART" id="SM00114">
    <property type="entry name" value="CARD"/>
    <property type="match status" value="1"/>
</dbReference>
<evidence type="ECO:0000256" key="8">
    <source>
        <dbReference type="ARBA" id="ARBA00073202"/>
    </source>
</evidence>
<dbReference type="Gene3D" id="1.10.533.10">
    <property type="entry name" value="Death Domain, Fas"/>
    <property type="match status" value="1"/>
</dbReference>
<feature type="repeat" description="WD" evidence="9">
    <location>
        <begin position="2073"/>
        <end position="2114"/>
    </location>
</feature>
<feature type="repeat" description="WD" evidence="9">
    <location>
        <begin position="2031"/>
        <end position="2072"/>
    </location>
</feature>
<accession>A0AAV6FYR2</accession>
<keyword evidence="14" id="KW-1185">Reference proteome</keyword>
<dbReference type="InterPro" id="IPR015943">
    <property type="entry name" value="WD40/YVTN_repeat-like_dom_sf"/>
</dbReference>
<evidence type="ECO:0000256" key="9">
    <source>
        <dbReference type="PROSITE-ProRule" id="PRU00221"/>
    </source>
</evidence>
<dbReference type="PROSITE" id="PS00678">
    <property type="entry name" value="WD_REPEATS_1"/>
    <property type="match status" value="1"/>
</dbReference>
<dbReference type="InterPro" id="IPR001680">
    <property type="entry name" value="WD40_rpt"/>
</dbReference>
<reference evidence="13 14" key="1">
    <citation type="submission" date="2020-10" db="EMBL/GenBank/DDBJ databases">
        <title>Chromosome-scale genome assembly of the Allis shad, Alosa alosa.</title>
        <authorList>
            <person name="Margot Z."/>
            <person name="Christophe K."/>
            <person name="Cabau C."/>
            <person name="Louis A."/>
            <person name="Berthelot C."/>
            <person name="Parey E."/>
            <person name="Roest Crollius H."/>
            <person name="Montfort J."/>
            <person name="Robinson-Rechavi M."/>
            <person name="Bucao C."/>
            <person name="Bouchez O."/>
            <person name="Gislard M."/>
            <person name="Lluch J."/>
            <person name="Milhes M."/>
            <person name="Lampietro C."/>
            <person name="Lopez Roques C."/>
            <person name="Donnadieu C."/>
            <person name="Braasch I."/>
            <person name="Desvignes T."/>
            <person name="Postlethwait J."/>
            <person name="Bobe J."/>
            <person name="Guiguen Y."/>
        </authorList>
    </citation>
    <scope>NUCLEOTIDE SEQUENCE [LARGE SCALE GENOMIC DNA]</scope>
    <source>
        <strain evidence="13">M-15738</strain>
        <tissue evidence="13">Blood</tissue>
    </source>
</reference>